<dbReference type="SMART" id="SM00317">
    <property type="entry name" value="SET"/>
    <property type="match status" value="1"/>
</dbReference>
<dbReference type="InterPro" id="IPR001214">
    <property type="entry name" value="SET_dom"/>
</dbReference>
<dbReference type="GO" id="GO:0032259">
    <property type="term" value="P:methylation"/>
    <property type="evidence" value="ECO:0007669"/>
    <property type="project" value="UniProtKB-KW"/>
</dbReference>
<keyword evidence="6" id="KW-0479">Metal-binding</keyword>
<dbReference type="InterPro" id="IPR003616">
    <property type="entry name" value="Post-SET_dom"/>
</dbReference>
<organism evidence="12">
    <name type="scientific">Iconisemion striatum</name>
    <dbReference type="NCBI Taxonomy" id="60296"/>
    <lineage>
        <taxon>Eukaryota</taxon>
        <taxon>Metazoa</taxon>
        <taxon>Chordata</taxon>
        <taxon>Craniata</taxon>
        <taxon>Vertebrata</taxon>
        <taxon>Euteleostomi</taxon>
        <taxon>Actinopterygii</taxon>
        <taxon>Neopterygii</taxon>
        <taxon>Teleostei</taxon>
        <taxon>Neoteleostei</taxon>
        <taxon>Acanthomorphata</taxon>
        <taxon>Ovalentaria</taxon>
        <taxon>Atherinomorphae</taxon>
        <taxon>Cyprinodontiformes</taxon>
        <taxon>Nothobranchiidae</taxon>
        <taxon>Iconisemion</taxon>
    </lineage>
</organism>
<gene>
    <name evidence="12" type="primary">SETMAR</name>
</gene>
<evidence type="ECO:0000256" key="6">
    <source>
        <dbReference type="ARBA" id="ARBA00022723"/>
    </source>
</evidence>
<reference evidence="12" key="1">
    <citation type="submission" date="2016-05" db="EMBL/GenBank/DDBJ databases">
        <authorList>
            <person name="Lavstsen T."/>
            <person name="Jespersen J.S."/>
        </authorList>
    </citation>
    <scope>NUCLEOTIDE SEQUENCE</scope>
    <source>
        <tissue evidence="12">Brain</tissue>
    </source>
</reference>
<dbReference type="InterPro" id="IPR007728">
    <property type="entry name" value="Pre-SET_dom"/>
</dbReference>
<dbReference type="AlphaFoldDB" id="A0A1A7X0S2"/>
<dbReference type="CDD" id="cd10544">
    <property type="entry name" value="SET_SETMAR"/>
    <property type="match status" value="1"/>
</dbReference>
<dbReference type="SMART" id="SM00468">
    <property type="entry name" value="PreSET"/>
    <property type="match status" value="1"/>
</dbReference>
<evidence type="ECO:0000259" key="10">
    <source>
        <dbReference type="PROSITE" id="PS50867"/>
    </source>
</evidence>
<keyword evidence="5" id="KW-0949">S-adenosyl-L-methionine</keyword>
<evidence type="ECO:0000259" key="11">
    <source>
        <dbReference type="PROSITE" id="PS50868"/>
    </source>
</evidence>
<protein>
    <submittedName>
        <fullName evidence="12">SET domain without mariner transposase fusion</fullName>
    </submittedName>
</protein>
<keyword evidence="4" id="KW-0808">Transferase</keyword>
<keyword evidence="3" id="KW-0489">Methyltransferase</keyword>
<reference evidence="12" key="2">
    <citation type="submission" date="2016-06" db="EMBL/GenBank/DDBJ databases">
        <title>The genome of a short-lived fish provides insights into sex chromosome evolution and the genetic control of aging.</title>
        <authorList>
            <person name="Reichwald K."/>
            <person name="Felder M."/>
            <person name="Petzold A."/>
            <person name="Koch P."/>
            <person name="Groth M."/>
            <person name="Platzer M."/>
        </authorList>
    </citation>
    <scope>NUCLEOTIDE SEQUENCE</scope>
    <source>
        <tissue evidence="12">Brain</tissue>
    </source>
</reference>
<dbReference type="EMBL" id="HADX01000156">
    <property type="protein sequence ID" value="SBP22388.1"/>
    <property type="molecule type" value="Transcribed_RNA"/>
</dbReference>
<feature type="domain" description="Post-SET" evidence="11">
    <location>
        <begin position="271"/>
        <end position="287"/>
    </location>
</feature>
<dbReference type="InterPro" id="IPR046341">
    <property type="entry name" value="SET_dom_sf"/>
</dbReference>
<keyword evidence="7" id="KW-0862">Zinc</keyword>
<dbReference type="GO" id="GO:0005634">
    <property type="term" value="C:nucleus"/>
    <property type="evidence" value="ECO:0007669"/>
    <property type="project" value="InterPro"/>
</dbReference>
<dbReference type="InterPro" id="IPR050973">
    <property type="entry name" value="H3K9_Histone-Lys_N-MTase"/>
</dbReference>
<dbReference type="Pfam" id="PF05033">
    <property type="entry name" value="Pre-SET"/>
    <property type="match status" value="1"/>
</dbReference>
<evidence type="ECO:0000256" key="1">
    <source>
        <dbReference type="ARBA" id="ARBA00004286"/>
    </source>
</evidence>
<dbReference type="PROSITE" id="PS50867">
    <property type="entry name" value="PRE_SET"/>
    <property type="match status" value="1"/>
</dbReference>
<dbReference type="PROSITE" id="PS50868">
    <property type="entry name" value="POST_SET"/>
    <property type="match status" value="1"/>
</dbReference>
<evidence type="ECO:0000256" key="5">
    <source>
        <dbReference type="ARBA" id="ARBA00022691"/>
    </source>
</evidence>
<dbReference type="Pfam" id="PF00856">
    <property type="entry name" value="SET"/>
    <property type="match status" value="1"/>
</dbReference>
<evidence type="ECO:0000256" key="8">
    <source>
        <dbReference type="ARBA" id="ARBA00022853"/>
    </source>
</evidence>
<dbReference type="SUPFAM" id="SSF82199">
    <property type="entry name" value="SET domain"/>
    <property type="match status" value="1"/>
</dbReference>
<dbReference type="EMBL" id="HADW01010140">
    <property type="protein sequence ID" value="SBP11540.1"/>
    <property type="molecule type" value="Transcribed_RNA"/>
</dbReference>
<evidence type="ECO:0000256" key="3">
    <source>
        <dbReference type="ARBA" id="ARBA00022603"/>
    </source>
</evidence>
<dbReference type="PANTHER" id="PTHR46223">
    <property type="entry name" value="HISTONE-LYSINE N-METHYLTRANSFERASE SUV39H"/>
    <property type="match status" value="1"/>
</dbReference>
<name>A0A1A7X0S2_9TELE</name>
<dbReference type="SMART" id="SM00508">
    <property type="entry name" value="PostSET"/>
    <property type="match status" value="1"/>
</dbReference>
<feature type="domain" description="SET" evidence="9">
    <location>
        <begin position="120"/>
        <end position="244"/>
    </location>
</feature>
<proteinExistence type="predicted"/>
<dbReference type="GO" id="GO:0042054">
    <property type="term" value="F:histone methyltransferase activity"/>
    <property type="evidence" value="ECO:0007669"/>
    <property type="project" value="InterPro"/>
</dbReference>
<evidence type="ECO:0000256" key="2">
    <source>
        <dbReference type="ARBA" id="ARBA00022454"/>
    </source>
</evidence>
<dbReference type="GO" id="GO:0008270">
    <property type="term" value="F:zinc ion binding"/>
    <property type="evidence" value="ECO:0007669"/>
    <property type="project" value="InterPro"/>
</dbReference>
<feature type="domain" description="Pre-SET" evidence="10">
    <location>
        <begin position="52"/>
        <end position="117"/>
    </location>
</feature>
<evidence type="ECO:0000313" key="12">
    <source>
        <dbReference type="EMBL" id="SBP11540.1"/>
    </source>
</evidence>
<dbReference type="Gene3D" id="2.170.270.10">
    <property type="entry name" value="SET domain"/>
    <property type="match status" value="1"/>
</dbReference>
<comment type="subcellular location">
    <subcellularLocation>
        <location evidence="1">Chromosome</location>
    </subcellularLocation>
</comment>
<dbReference type="GO" id="GO:0005694">
    <property type="term" value="C:chromosome"/>
    <property type="evidence" value="ECO:0007669"/>
    <property type="project" value="UniProtKB-SubCell"/>
</dbReference>
<keyword evidence="2" id="KW-0158">Chromosome</keyword>
<dbReference type="PROSITE" id="PS50280">
    <property type="entry name" value="SET"/>
    <property type="match status" value="1"/>
</dbReference>
<evidence type="ECO:0000259" key="9">
    <source>
        <dbReference type="PROSITE" id="PS50280"/>
    </source>
</evidence>
<accession>A0A1A7X0S2</accession>
<evidence type="ECO:0000256" key="4">
    <source>
        <dbReference type="ARBA" id="ARBA00022679"/>
    </source>
</evidence>
<dbReference type="PANTHER" id="PTHR46223:SF3">
    <property type="entry name" value="HISTONE-LYSINE N-METHYLTRANSFERASE SET-23"/>
    <property type="match status" value="1"/>
</dbReference>
<sequence length="294" mass="31946">MTESEKMVVDLSGGLEDVPVLCEGPTFPKFTYCTDNVLGPGSSVDPSELTLPGCSCLSHSCCSEICSCLQTSGRTYDSTRKLLNLDGADSGFCTPVFECNALCSCSDACCNRVVQTGLRFRLKVFLTRNKGWGVHTLEDIPHGMFVCEYAGEVIGFEEAKHRQFAQTSEENNYIIAVREHAGPGSITETFVDPAQVGNVGRFLNHSCLPNLFMLPVRVHSVTPRLALFATRDICAQEELTFDYSGGCGSKLPAELLSSQSYAPVSRTDGLQKKPCHCGAKNCTRFLPLDLSILS</sequence>
<keyword evidence="8" id="KW-0156">Chromatin regulator</keyword>
<evidence type="ECO:0000256" key="7">
    <source>
        <dbReference type="ARBA" id="ARBA00022833"/>
    </source>
</evidence>